<dbReference type="Pfam" id="PF01171">
    <property type="entry name" value="ATP_bind_3"/>
    <property type="match status" value="1"/>
</dbReference>
<keyword evidence="4 8" id="KW-0819">tRNA processing</keyword>
<evidence type="ECO:0000313" key="11">
    <source>
        <dbReference type="Proteomes" id="UP000031535"/>
    </source>
</evidence>
<evidence type="ECO:0000259" key="9">
    <source>
        <dbReference type="SMART" id="SM00977"/>
    </source>
</evidence>
<keyword evidence="3 8" id="KW-0436">Ligase</keyword>
<dbReference type="GO" id="GO:0006400">
    <property type="term" value="P:tRNA modification"/>
    <property type="evidence" value="ECO:0007669"/>
    <property type="project" value="UniProtKB-UniRule"/>
</dbReference>
<comment type="function">
    <text evidence="8">Ligates lysine onto the cytidine present at position 34 of the AUA codon-specific tRNA(Ile) that contains the anticodon CAU, in an ATP-dependent manner. Cytidine is converted to lysidine, thus changing the amino acid specificity of the tRNA from methionine to isoleucine.</text>
</comment>
<dbReference type="SUPFAM" id="SSF56037">
    <property type="entry name" value="PheT/TilS domain"/>
    <property type="match status" value="1"/>
</dbReference>
<dbReference type="CDD" id="cd01992">
    <property type="entry name" value="TilS_N"/>
    <property type="match status" value="1"/>
</dbReference>
<dbReference type="HAMAP" id="MF_01161">
    <property type="entry name" value="tRNA_Ile_lys_synt"/>
    <property type="match status" value="1"/>
</dbReference>
<gene>
    <name evidence="8" type="primary">tilS</name>
    <name evidence="10" type="ORF">UCMB321_1331</name>
</gene>
<dbReference type="InterPro" id="IPR011063">
    <property type="entry name" value="TilS/TtcA_N"/>
</dbReference>
<keyword evidence="11" id="KW-1185">Reference proteome</keyword>
<dbReference type="PANTHER" id="PTHR43033">
    <property type="entry name" value="TRNA(ILE)-LYSIDINE SYNTHASE-RELATED"/>
    <property type="match status" value="1"/>
</dbReference>
<evidence type="ECO:0000256" key="6">
    <source>
        <dbReference type="ARBA" id="ARBA00022840"/>
    </source>
</evidence>
<comment type="subcellular location">
    <subcellularLocation>
        <location evidence="1 8">Cytoplasm</location>
    </subcellularLocation>
</comment>
<dbReference type="InterPro" id="IPR012795">
    <property type="entry name" value="tRNA_Ile_lys_synt_N"/>
</dbReference>
<dbReference type="NCBIfam" id="TIGR02432">
    <property type="entry name" value="lysidine_TilS_N"/>
    <property type="match status" value="1"/>
</dbReference>
<dbReference type="InterPro" id="IPR012094">
    <property type="entry name" value="tRNA_Ile_lys_synt"/>
</dbReference>
<evidence type="ECO:0000256" key="8">
    <source>
        <dbReference type="HAMAP-Rule" id="MF_01161"/>
    </source>
</evidence>
<dbReference type="PATRIC" id="fig|226910.6.peg.1322"/>
<dbReference type="SMART" id="SM00977">
    <property type="entry name" value="TilS_C"/>
    <property type="match status" value="1"/>
</dbReference>
<keyword evidence="5 8" id="KW-0547">Nucleotide-binding</keyword>
<protein>
    <recommendedName>
        <fullName evidence="8">tRNA(Ile)-lysidine synthase</fullName>
        <ecNumber evidence="8">6.3.4.19</ecNumber>
    </recommendedName>
    <alternativeName>
        <fullName evidence="8">tRNA(Ile)-2-lysyl-cytidine synthase</fullName>
    </alternativeName>
    <alternativeName>
        <fullName evidence="8">tRNA(Ile)-lysidine synthetase</fullName>
    </alternativeName>
</protein>
<dbReference type="OrthoDB" id="9807403at2"/>
<dbReference type="STRING" id="226910.UCMB321_1331"/>
<proteinExistence type="inferred from homology"/>
<keyword evidence="2 8" id="KW-0963">Cytoplasm</keyword>
<feature type="binding site" evidence="8">
    <location>
        <begin position="30"/>
        <end position="35"/>
    </location>
    <ligand>
        <name>ATP</name>
        <dbReference type="ChEBI" id="CHEBI:30616"/>
    </ligand>
</feature>
<dbReference type="InterPro" id="IPR014729">
    <property type="entry name" value="Rossmann-like_a/b/a_fold"/>
</dbReference>
<evidence type="ECO:0000256" key="4">
    <source>
        <dbReference type="ARBA" id="ARBA00022694"/>
    </source>
</evidence>
<keyword evidence="6 8" id="KW-0067">ATP-binding</keyword>
<sequence length="442" mass="49453">MRQPDIDLPSRLLEALSPWRTAQTWRIGFSGGLDSTVLLHLLATLAKTRPLPRLAALHVHHGLQAVADGWPAHCQAVCDELGVPLQVIRVSVQLGASLERAARDARYLAFAGVTQLHDVLLTAQHREDQAETLLFRLLRGAGVRGLAAMPAQREVGGGYLVRPLLDVSRAELERYAHKHGLRWIEDPSNADQQFSRNFLRQQTFPGLTERWPQAVTSMVRSAAHLREAQELLDELAEVDLDDALAHSRHVWLGMPSLALDALIDLSPARQRNALRHWLAPLTRLPDSDHWAGWDDLRDAAHDARPKWRLAEGELHRADEHLWWLSGSWLRQPLADIAWNCPSRPLELPDNGELLVVGEAPAGPLQVRYRQGGEVLHLPDRGHRDLKRLLNESGVPWFVRGRLPLLYRGEELLAVANLPGLDGGALGDWHLHWQPPSSDQGLS</sequence>
<dbReference type="NCBIfam" id="TIGR02433">
    <property type="entry name" value="lysidine_TilS_C"/>
    <property type="match status" value="1"/>
</dbReference>
<accession>A0A0C2F1T7</accession>
<reference evidence="10 11" key="1">
    <citation type="submission" date="2015-01" db="EMBL/GenBank/DDBJ databases">
        <title>Complete genome of Pseudomonas batumici UCM B-321 producer of the batumin antibiotic with strong antistaphilococcal and potential anticancer activity.</title>
        <authorList>
            <person name="Klochko V.V."/>
            <person name="Zelena L.B."/>
            <person name="Elena K.A."/>
            <person name="Reva O.N."/>
        </authorList>
    </citation>
    <scope>NUCLEOTIDE SEQUENCE [LARGE SCALE GENOMIC DNA]</scope>
    <source>
        <strain evidence="10 11">UCM B-321</strain>
    </source>
</reference>
<dbReference type="Pfam" id="PF11734">
    <property type="entry name" value="TilS_C"/>
    <property type="match status" value="1"/>
</dbReference>
<dbReference type="PANTHER" id="PTHR43033:SF1">
    <property type="entry name" value="TRNA(ILE)-LYSIDINE SYNTHASE-RELATED"/>
    <property type="match status" value="1"/>
</dbReference>
<evidence type="ECO:0000256" key="2">
    <source>
        <dbReference type="ARBA" id="ARBA00022490"/>
    </source>
</evidence>
<dbReference type="RefSeq" id="WP_040064777.1">
    <property type="nucleotide sequence ID" value="NZ_CP144470.1"/>
</dbReference>
<evidence type="ECO:0000313" key="10">
    <source>
        <dbReference type="EMBL" id="KIH85003.1"/>
    </source>
</evidence>
<dbReference type="Gene3D" id="1.20.59.20">
    <property type="match status" value="1"/>
</dbReference>
<comment type="caution">
    <text evidence="10">The sequence shown here is derived from an EMBL/GenBank/DDBJ whole genome shotgun (WGS) entry which is preliminary data.</text>
</comment>
<evidence type="ECO:0000256" key="5">
    <source>
        <dbReference type="ARBA" id="ARBA00022741"/>
    </source>
</evidence>
<dbReference type="SUPFAM" id="SSF52402">
    <property type="entry name" value="Adenine nucleotide alpha hydrolases-like"/>
    <property type="match status" value="1"/>
</dbReference>
<dbReference type="GO" id="GO:0005737">
    <property type="term" value="C:cytoplasm"/>
    <property type="evidence" value="ECO:0007669"/>
    <property type="project" value="UniProtKB-SubCell"/>
</dbReference>
<dbReference type="Pfam" id="PF09179">
    <property type="entry name" value="TilS"/>
    <property type="match status" value="1"/>
</dbReference>
<comment type="catalytic activity">
    <reaction evidence="7 8">
        <text>cytidine(34) in tRNA(Ile2) + L-lysine + ATP = lysidine(34) in tRNA(Ile2) + AMP + diphosphate + H(+)</text>
        <dbReference type="Rhea" id="RHEA:43744"/>
        <dbReference type="Rhea" id="RHEA-COMP:10625"/>
        <dbReference type="Rhea" id="RHEA-COMP:10670"/>
        <dbReference type="ChEBI" id="CHEBI:15378"/>
        <dbReference type="ChEBI" id="CHEBI:30616"/>
        <dbReference type="ChEBI" id="CHEBI:32551"/>
        <dbReference type="ChEBI" id="CHEBI:33019"/>
        <dbReference type="ChEBI" id="CHEBI:82748"/>
        <dbReference type="ChEBI" id="CHEBI:83665"/>
        <dbReference type="ChEBI" id="CHEBI:456215"/>
        <dbReference type="EC" id="6.3.4.19"/>
    </reaction>
</comment>
<dbReference type="EMBL" id="JXDG01000012">
    <property type="protein sequence ID" value="KIH85003.1"/>
    <property type="molecule type" value="Genomic_DNA"/>
</dbReference>
<evidence type="ECO:0000256" key="7">
    <source>
        <dbReference type="ARBA" id="ARBA00048539"/>
    </source>
</evidence>
<dbReference type="InterPro" id="IPR012796">
    <property type="entry name" value="Lysidine-tRNA-synth_C"/>
</dbReference>
<evidence type="ECO:0000256" key="3">
    <source>
        <dbReference type="ARBA" id="ARBA00022598"/>
    </source>
</evidence>
<evidence type="ECO:0000256" key="1">
    <source>
        <dbReference type="ARBA" id="ARBA00004496"/>
    </source>
</evidence>
<comment type="domain">
    <text evidence="8">The N-terminal region contains the highly conserved SGGXDS motif, predicted to be a P-loop motif involved in ATP binding.</text>
</comment>
<dbReference type="EC" id="6.3.4.19" evidence="8"/>
<feature type="domain" description="Lysidine-tRNA(Ile) synthetase C-terminal" evidence="9">
    <location>
        <begin position="364"/>
        <end position="432"/>
    </location>
</feature>
<dbReference type="GO" id="GO:0005524">
    <property type="term" value="F:ATP binding"/>
    <property type="evidence" value="ECO:0007669"/>
    <property type="project" value="UniProtKB-UniRule"/>
</dbReference>
<dbReference type="InterPro" id="IPR015262">
    <property type="entry name" value="tRNA_Ile_lys_synt_subst-bd"/>
</dbReference>
<dbReference type="AlphaFoldDB" id="A0A0C2F1T7"/>
<name>A0A0C2F1T7_9PSED</name>
<dbReference type="GO" id="GO:0032267">
    <property type="term" value="F:tRNA(Ile)-lysidine synthase activity"/>
    <property type="evidence" value="ECO:0007669"/>
    <property type="project" value="UniProtKB-EC"/>
</dbReference>
<dbReference type="SUPFAM" id="SSF82829">
    <property type="entry name" value="MesJ substrate recognition domain-like"/>
    <property type="match status" value="1"/>
</dbReference>
<comment type="similarity">
    <text evidence="8">Belongs to the tRNA(Ile)-lysidine synthase family.</text>
</comment>
<organism evidence="10 11">
    <name type="scientific">Pseudomonas batumici</name>
    <dbReference type="NCBI Taxonomy" id="226910"/>
    <lineage>
        <taxon>Bacteria</taxon>
        <taxon>Pseudomonadati</taxon>
        <taxon>Pseudomonadota</taxon>
        <taxon>Gammaproteobacteria</taxon>
        <taxon>Pseudomonadales</taxon>
        <taxon>Pseudomonadaceae</taxon>
        <taxon>Pseudomonas</taxon>
    </lineage>
</organism>
<dbReference type="Proteomes" id="UP000031535">
    <property type="component" value="Unassembled WGS sequence"/>
</dbReference>
<dbReference type="Gene3D" id="3.40.50.620">
    <property type="entry name" value="HUPs"/>
    <property type="match status" value="1"/>
</dbReference>